<keyword evidence="6" id="KW-1185">Reference proteome</keyword>
<dbReference type="AlphaFoldDB" id="A0A162E928"/>
<sequence length="290" mass="30530">MANLLWPGDQRAGDYLSDESLLRSMVAVESAWLGALAYAGLAPIDRAGADLWHLVGEHDCELLAVTAEDGGNPVIGLVSLLRDCALPAVAPWIHRGLTSQDVLDTSLMLGMRSVADHLITELAQQITTLSALARAHRATPMVARTLTQYAAPTTFGAKAAVWLNGVVDAYRRLGALATPAQFGGAVGTWSATMELASLLTATAEPTELAERVVRSATTSLGLQVRLPWHTTRTPVTAAGDDWSGAPTAGAGSPPTSSRWLAPRSPNSANPSADRAAVRFDQGQSAMGFRR</sequence>
<evidence type="ECO:0000259" key="4">
    <source>
        <dbReference type="Pfam" id="PF00206"/>
    </source>
</evidence>
<dbReference type="InterPro" id="IPR000362">
    <property type="entry name" value="Fumarate_lyase_fam"/>
</dbReference>
<accession>A0A162E928</accession>
<evidence type="ECO:0000256" key="1">
    <source>
        <dbReference type="ARBA" id="ARBA00023239"/>
    </source>
</evidence>
<dbReference type="SUPFAM" id="SSF48557">
    <property type="entry name" value="L-aspartase-like"/>
    <property type="match status" value="1"/>
</dbReference>
<dbReference type="Gene3D" id="1.20.200.10">
    <property type="entry name" value="Fumarase/aspartase (Central domain)"/>
    <property type="match status" value="1"/>
</dbReference>
<feature type="compositionally biased region" description="Polar residues" evidence="3">
    <location>
        <begin position="253"/>
        <end position="270"/>
    </location>
</feature>
<dbReference type="Pfam" id="PF00206">
    <property type="entry name" value="Lyase_1"/>
    <property type="match status" value="1"/>
</dbReference>
<comment type="similarity">
    <text evidence="2">Belongs to the class-II fumarase/aspartase family.</text>
</comment>
<protein>
    <recommendedName>
        <fullName evidence="4">Fumarate lyase N-terminal domain-containing protein</fullName>
    </recommendedName>
</protein>
<dbReference type="InterPro" id="IPR022761">
    <property type="entry name" value="Fumarate_lyase_N"/>
</dbReference>
<dbReference type="GO" id="GO:0016829">
    <property type="term" value="F:lyase activity"/>
    <property type="evidence" value="ECO:0007669"/>
    <property type="project" value="UniProtKB-KW"/>
</dbReference>
<feature type="region of interest" description="Disordered" evidence="3">
    <location>
        <begin position="235"/>
        <end position="290"/>
    </location>
</feature>
<comment type="caution">
    <text evidence="5">The sequence shown here is derived from an EMBL/GenBank/DDBJ whole genome shotgun (WGS) entry which is preliminary data.</text>
</comment>
<dbReference type="Proteomes" id="UP000077342">
    <property type="component" value="Unassembled WGS sequence"/>
</dbReference>
<feature type="domain" description="Fumarate lyase N-terminal" evidence="4">
    <location>
        <begin position="74"/>
        <end position="184"/>
    </location>
</feature>
<dbReference type="InterPro" id="IPR008948">
    <property type="entry name" value="L-Aspartase-like"/>
</dbReference>
<organism evidence="5 6">
    <name type="scientific">Mycobacterium ostraviense</name>
    <dbReference type="NCBI Taxonomy" id="2738409"/>
    <lineage>
        <taxon>Bacteria</taxon>
        <taxon>Bacillati</taxon>
        <taxon>Actinomycetota</taxon>
        <taxon>Actinomycetes</taxon>
        <taxon>Mycobacteriales</taxon>
        <taxon>Mycobacteriaceae</taxon>
        <taxon>Mycobacterium</taxon>
    </lineage>
</organism>
<dbReference type="PANTHER" id="PTHR43172">
    <property type="entry name" value="ADENYLOSUCCINATE LYASE"/>
    <property type="match status" value="1"/>
</dbReference>
<reference evidence="6" key="1">
    <citation type="submission" date="2016-04" db="EMBL/GenBank/DDBJ databases">
        <authorList>
            <person name="Strapagiel D."/>
            <person name="Borowka P."/>
            <person name="Marciniak B."/>
            <person name="Bakula Z."/>
            <person name="Van Ingen J."/>
            <person name="Safianowska A."/>
            <person name="Dziadek J."/>
            <person name="Jagielski T."/>
        </authorList>
    </citation>
    <scope>NUCLEOTIDE SEQUENCE [LARGE SCALE GENOMIC DNA]</scope>
    <source>
        <strain evidence="6">1010001458</strain>
    </source>
</reference>
<evidence type="ECO:0000256" key="3">
    <source>
        <dbReference type="SAM" id="MobiDB-lite"/>
    </source>
</evidence>
<gene>
    <name evidence="5" type="ORF">A4G28_23630</name>
</gene>
<dbReference type="PRINTS" id="PR00149">
    <property type="entry name" value="FUMRATELYASE"/>
</dbReference>
<evidence type="ECO:0000313" key="5">
    <source>
        <dbReference type="EMBL" id="KZS67397.1"/>
    </source>
</evidence>
<name>A0A162E928_9MYCO</name>
<dbReference type="EMBL" id="LWCI01000024">
    <property type="protein sequence ID" value="KZS67397.1"/>
    <property type="molecule type" value="Genomic_DNA"/>
</dbReference>
<proteinExistence type="inferred from homology"/>
<dbReference type="PANTHER" id="PTHR43172:SF2">
    <property type="entry name" value="ADENYLOSUCCINATE LYASE C-TERMINAL DOMAIN-CONTAINING PROTEIN"/>
    <property type="match status" value="1"/>
</dbReference>
<evidence type="ECO:0000256" key="2">
    <source>
        <dbReference type="ARBA" id="ARBA00034772"/>
    </source>
</evidence>
<keyword evidence="1" id="KW-0456">Lyase</keyword>
<evidence type="ECO:0000313" key="6">
    <source>
        <dbReference type="Proteomes" id="UP000077342"/>
    </source>
</evidence>